<keyword evidence="17" id="KW-1208">Phospholipid metabolism</keyword>
<evidence type="ECO:0000256" key="11">
    <source>
        <dbReference type="ARBA" id="ARBA00022692"/>
    </source>
</evidence>
<accession>A0A9D9E0L9</accession>
<reference evidence="25" key="1">
    <citation type="submission" date="2020-10" db="EMBL/GenBank/DDBJ databases">
        <authorList>
            <person name="Gilroy R."/>
        </authorList>
    </citation>
    <scope>NUCLEOTIDE SEQUENCE</scope>
    <source>
        <strain evidence="25">7293</strain>
    </source>
</reference>
<evidence type="ECO:0000256" key="13">
    <source>
        <dbReference type="ARBA" id="ARBA00022989"/>
    </source>
</evidence>
<comment type="catalytic activity">
    <reaction evidence="1">
        <text>a 1,2-diacyl-sn-glycero-3-phosphate + CTP + H(+) = a CDP-1,2-diacyl-sn-glycerol + diphosphate</text>
        <dbReference type="Rhea" id="RHEA:16229"/>
        <dbReference type="ChEBI" id="CHEBI:15378"/>
        <dbReference type="ChEBI" id="CHEBI:33019"/>
        <dbReference type="ChEBI" id="CHEBI:37563"/>
        <dbReference type="ChEBI" id="CHEBI:58332"/>
        <dbReference type="ChEBI" id="CHEBI:58608"/>
        <dbReference type="EC" id="2.7.7.41"/>
    </reaction>
</comment>
<dbReference type="GO" id="GO:0016024">
    <property type="term" value="P:CDP-diacylglycerol biosynthetic process"/>
    <property type="evidence" value="ECO:0007669"/>
    <property type="project" value="TreeGrafter"/>
</dbReference>
<proteinExistence type="inferred from homology"/>
<feature type="transmembrane region" description="Helical" evidence="24">
    <location>
        <begin position="121"/>
        <end position="139"/>
    </location>
</feature>
<keyword evidence="12 25" id="KW-0548">Nucleotidyltransferase</keyword>
<evidence type="ECO:0000256" key="1">
    <source>
        <dbReference type="ARBA" id="ARBA00001698"/>
    </source>
</evidence>
<evidence type="ECO:0000256" key="18">
    <source>
        <dbReference type="ARBA" id="ARBA00029893"/>
    </source>
</evidence>
<evidence type="ECO:0000256" key="19">
    <source>
        <dbReference type="ARBA" id="ARBA00031825"/>
    </source>
</evidence>
<evidence type="ECO:0000256" key="21">
    <source>
        <dbReference type="ARBA" id="ARBA00032396"/>
    </source>
</evidence>
<dbReference type="EC" id="2.7.7.41" evidence="6"/>
<sequence length="280" mass="30564">MGSLKQRILTAVIAIPVLIIIVAFIPYLNHLAFCITVTIIAFLGSKEMHSLLSKDQEKLPFTSYTGALLPLAQYVQFSYFPNIELTFYTLMTLIGLTLLLEVFTGADDDFHGTWERNSKSVLNIIYPGLFSSFIIRIAFFPNASWYLLFFFLLVFGSDTFAYFFGIAFGKNNKGILKVSPNKSIAGYVGAILVPAIFGLLSSCIFPEIFQYSRLEGFVLGAITALAAALGDLIESAFKRCAEVKDSGSIIPGRGGILDSVDSIVMAAPVYVAILTLSLGV</sequence>
<evidence type="ECO:0000256" key="2">
    <source>
        <dbReference type="ARBA" id="ARBA00004651"/>
    </source>
</evidence>
<keyword evidence="15 24" id="KW-0472">Membrane</keyword>
<dbReference type="EMBL" id="JADIMT010000029">
    <property type="protein sequence ID" value="MBO8435670.1"/>
    <property type="molecule type" value="Genomic_DNA"/>
</dbReference>
<evidence type="ECO:0000256" key="8">
    <source>
        <dbReference type="ARBA" id="ARBA00022475"/>
    </source>
</evidence>
<feature type="transmembrane region" description="Helical" evidence="24">
    <location>
        <begin position="145"/>
        <end position="164"/>
    </location>
</feature>
<keyword evidence="8" id="KW-1003">Cell membrane</keyword>
<keyword evidence="14" id="KW-0443">Lipid metabolism</keyword>
<comment type="pathway">
    <text evidence="4">Lipid metabolism.</text>
</comment>
<evidence type="ECO:0000256" key="6">
    <source>
        <dbReference type="ARBA" id="ARBA00012487"/>
    </source>
</evidence>
<evidence type="ECO:0000256" key="24">
    <source>
        <dbReference type="SAM" id="Phobius"/>
    </source>
</evidence>
<evidence type="ECO:0000256" key="23">
    <source>
        <dbReference type="ARBA" id="ARBA00033406"/>
    </source>
</evidence>
<evidence type="ECO:0000256" key="14">
    <source>
        <dbReference type="ARBA" id="ARBA00023098"/>
    </source>
</evidence>
<feature type="transmembrane region" description="Helical" evidence="24">
    <location>
        <begin position="79"/>
        <end position="100"/>
    </location>
</feature>
<comment type="pathway">
    <text evidence="3">Phospholipid metabolism; CDP-diacylglycerol biosynthesis; CDP-diacylglycerol from sn-glycerol 3-phosphate: step 3/3.</text>
</comment>
<name>A0A9D9E0L9_9SPIO</name>
<evidence type="ECO:0000256" key="16">
    <source>
        <dbReference type="ARBA" id="ARBA00023209"/>
    </source>
</evidence>
<protein>
    <recommendedName>
        <fullName evidence="7">Phosphatidate cytidylyltransferase</fullName>
        <ecNumber evidence="6">2.7.7.41</ecNumber>
    </recommendedName>
    <alternativeName>
        <fullName evidence="20">CDP-DAG synthase</fullName>
    </alternativeName>
    <alternativeName>
        <fullName evidence="22">CDP-DG synthase</fullName>
    </alternativeName>
    <alternativeName>
        <fullName evidence="18">CDP-diacylglycerol synthase</fullName>
    </alternativeName>
    <alternativeName>
        <fullName evidence="21">CDP-diglyceride pyrophosphorylase</fullName>
    </alternativeName>
    <alternativeName>
        <fullName evidence="23">CDP-diglyceride synthase</fullName>
    </alternativeName>
    <alternativeName>
        <fullName evidence="19">CTP:phosphatidate cytidylyltransferase</fullName>
    </alternativeName>
</protein>
<dbReference type="Pfam" id="PF01148">
    <property type="entry name" value="CTP_transf_1"/>
    <property type="match status" value="1"/>
</dbReference>
<keyword evidence="9" id="KW-0444">Lipid biosynthesis</keyword>
<evidence type="ECO:0000256" key="5">
    <source>
        <dbReference type="ARBA" id="ARBA00010185"/>
    </source>
</evidence>
<evidence type="ECO:0000256" key="3">
    <source>
        <dbReference type="ARBA" id="ARBA00005119"/>
    </source>
</evidence>
<comment type="subcellular location">
    <subcellularLocation>
        <location evidence="2">Cell membrane</location>
        <topology evidence="2">Multi-pass membrane protein</topology>
    </subcellularLocation>
</comment>
<dbReference type="GO" id="GO:0004605">
    <property type="term" value="F:phosphatidate cytidylyltransferase activity"/>
    <property type="evidence" value="ECO:0007669"/>
    <property type="project" value="UniProtKB-EC"/>
</dbReference>
<feature type="transmembrane region" description="Helical" evidence="24">
    <location>
        <begin position="12"/>
        <end position="43"/>
    </location>
</feature>
<keyword evidence="13 24" id="KW-1133">Transmembrane helix</keyword>
<gene>
    <name evidence="25" type="ORF">IAA97_01650</name>
</gene>
<organism evidence="25 26">
    <name type="scientific">Candidatus Ornithospirochaeta stercoripullorum</name>
    <dbReference type="NCBI Taxonomy" id="2840899"/>
    <lineage>
        <taxon>Bacteria</taxon>
        <taxon>Pseudomonadati</taxon>
        <taxon>Spirochaetota</taxon>
        <taxon>Spirochaetia</taxon>
        <taxon>Spirochaetales</taxon>
        <taxon>Spirochaetaceae</taxon>
        <taxon>Spirochaetaceae incertae sedis</taxon>
        <taxon>Candidatus Ornithospirochaeta</taxon>
    </lineage>
</organism>
<comment type="caution">
    <text evidence="25">The sequence shown here is derived from an EMBL/GenBank/DDBJ whole genome shotgun (WGS) entry which is preliminary data.</text>
</comment>
<evidence type="ECO:0000256" key="17">
    <source>
        <dbReference type="ARBA" id="ARBA00023264"/>
    </source>
</evidence>
<keyword evidence="16" id="KW-0594">Phospholipid biosynthesis</keyword>
<keyword evidence="10" id="KW-0808">Transferase</keyword>
<dbReference type="PANTHER" id="PTHR46382">
    <property type="entry name" value="PHOSPHATIDATE CYTIDYLYLTRANSFERASE"/>
    <property type="match status" value="1"/>
</dbReference>
<evidence type="ECO:0000313" key="26">
    <source>
        <dbReference type="Proteomes" id="UP000823615"/>
    </source>
</evidence>
<feature type="transmembrane region" description="Helical" evidence="24">
    <location>
        <begin position="184"/>
        <end position="205"/>
    </location>
</feature>
<evidence type="ECO:0000256" key="9">
    <source>
        <dbReference type="ARBA" id="ARBA00022516"/>
    </source>
</evidence>
<evidence type="ECO:0000256" key="15">
    <source>
        <dbReference type="ARBA" id="ARBA00023136"/>
    </source>
</evidence>
<evidence type="ECO:0000256" key="20">
    <source>
        <dbReference type="ARBA" id="ARBA00032253"/>
    </source>
</evidence>
<evidence type="ECO:0000256" key="10">
    <source>
        <dbReference type="ARBA" id="ARBA00022679"/>
    </source>
</evidence>
<dbReference type="GO" id="GO:0005886">
    <property type="term" value="C:plasma membrane"/>
    <property type="evidence" value="ECO:0007669"/>
    <property type="project" value="UniProtKB-SubCell"/>
</dbReference>
<evidence type="ECO:0000256" key="12">
    <source>
        <dbReference type="ARBA" id="ARBA00022695"/>
    </source>
</evidence>
<dbReference type="AlphaFoldDB" id="A0A9D9E0L9"/>
<evidence type="ECO:0000256" key="22">
    <source>
        <dbReference type="ARBA" id="ARBA00032743"/>
    </source>
</evidence>
<evidence type="ECO:0000313" key="25">
    <source>
        <dbReference type="EMBL" id="MBO8435670.1"/>
    </source>
</evidence>
<dbReference type="Proteomes" id="UP000823615">
    <property type="component" value="Unassembled WGS sequence"/>
</dbReference>
<reference evidence="25" key="2">
    <citation type="journal article" date="2021" name="PeerJ">
        <title>Extensive microbial diversity within the chicken gut microbiome revealed by metagenomics and culture.</title>
        <authorList>
            <person name="Gilroy R."/>
            <person name="Ravi A."/>
            <person name="Getino M."/>
            <person name="Pursley I."/>
            <person name="Horton D.L."/>
            <person name="Alikhan N.F."/>
            <person name="Baker D."/>
            <person name="Gharbi K."/>
            <person name="Hall N."/>
            <person name="Watson M."/>
            <person name="Adriaenssens E.M."/>
            <person name="Foster-Nyarko E."/>
            <person name="Jarju S."/>
            <person name="Secka A."/>
            <person name="Antonio M."/>
            <person name="Oren A."/>
            <person name="Chaudhuri R.R."/>
            <person name="La Ragione R."/>
            <person name="Hildebrand F."/>
            <person name="Pallen M.J."/>
        </authorList>
    </citation>
    <scope>NUCLEOTIDE SEQUENCE</scope>
    <source>
        <strain evidence="25">7293</strain>
    </source>
</reference>
<evidence type="ECO:0000256" key="4">
    <source>
        <dbReference type="ARBA" id="ARBA00005189"/>
    </source>
</evidence>
<keyword evidence="11 24" id="KW-0812">Transmembrane</keyword>
<dbReference type="PANTHER" id="PTHR46382:SF1">
    <property type="entry name" value="PHOSPHATIDATE CYTIDYLYLTRANSFERASE"/>
    <property type="match status" value="1"/>
</dbReference>
<evidence type="ECO:0000256" key="7">
    <source>
        <dbReference type="ARBA" id="ARBA00019373"/>
    </source>
</evidence>
<comment type="similarity">
    <text evidence="5">Belongs to the CDS family.</text>
</comment>